<dbReference type="AlphaFoldDB" id="A0A5T0JSD2"/>
<evidence type="ECO:0000259" key="1">
    <source>
        <dbReference type="PROSITE" id="PS51186"/>
    </source>
</evidence>
<reference evidence="3" key="1">
    <citation type="submission" date="2018-08" db="EMBL/GenBank/DDBJ databases">
        <authorList>
            <consortium name="NARMS: The National Antimicrobial Resistance Monitoring System"/>
        </authorList>
    </citation>
    <scope>NUCLEOTIDE SEQUENCE</scope>
    <source>
        <strain evidence="3">CVM N17C673</strain>
    </source>
</reference>
<evidence type="ECO:0000313" key="4">
    <source>
        <dbReference type="Proteomes" id="UP000349590"/>
    </source>
</evidence>
<dbReference type="Pfam" id="PF13673">
    <property type="entry name" value="Acetyltransf_10"/>
    <property type="match status" value="1"/>
</dbReference>
<dbReference type="GO" id="GO:0016747">
    <property type="term" value="F:acyltransferase activity, transferring groups other than amino-acyl groups"/>
    <property type="evidence" value="ECO:0007669"/>
    <property type="project" value="InterPro"/>
</dbReference>
<protein>
    <submittedName>
        <fullName evidence="2">N-acetyltransferase</fullName>
    </submittedName>
</protein>
<comment type="caution">
    <text evidence="2">The sequence shown here is derived from an EMBL/GenBank/DDBJ whole genome shotgun (WGS) entry which is preliminary data.</text>
</comment>
<dbReference type="InterPro" id="IPR000182">
    <property type="entry name" value="GNAT_dom"/>
</dbReference>
<dbReference type="CDD" id="cd04301">
    <property type="entry name" value="NAT_SF"/>
    <property type="match status" value="1"/>
</dbReference>
<dbReference type="PROSITE" id="PS51186">
    <property type="entry name" value="GNAT"/>
    <property type="match status" value="1"/>
</dbReference>
<proteinExistence type="predicted"/>
<evidence type="ECO:0000313" key="3">
    <source>
        <dbReference type="EMBL" id="EAL9152194.1"/>
    </source>
</evidence>
<evidence type="ECO:0000313" key="2">
    <source>
        <dbReference type="EMBL" id="EAJ9719707.1"/>
    </source>
</evidence>
<dbReference type="EMBL" id="AACCII010000015">
    <property type="protein sequence ID" value="EAJ9719707.1"/>
    <property type="molecule type" value="Genomic_DNA"/>
</dbReference>
<reference evidence="2 4" key="2">
    <citation type="submission" date="2019-04" db="EMBL/GenBank/DDBJ databases">
        <authorList>
            <consortium name="PulseNet: The National Subtyping Network for Foodborne Disease Surveillance"/>
            <person name="Tarr C.L."/>
            <person name="Trees E."/>
            <person name="Katz L.S."/>
            <person name="Carleton-Romer H.A."/>
            <person name="Stroika S."/>
            <person name="Kucerova Z."/>
            <person name="Roache K.F."/>
            <person name="Sabol A.L."/>
            <person name="Besser J."/>
            <person name="Gerner-Smidt P."/>
        </authorList>
    </citation>
    <scope>NUCLEOTIDE SEQUENCE [LARGE SCALE GENOMIC DNA]</scope>
    <source>
        <strain evidence="2 4">PNUSAC009041</strain>
    </source>
</reference>
<accession>A0A5T0JSD2</accession>
<dbReference type="Gene3D" id="3.40.630.30">
    <property type="match status" value="1"/>
</dbReference>
<gene>
    <name evidence="3" type="ORF">DYW38_06210</name>
    <name evidence="2" type="ORF">E8P16_09785</name>
</gene>
<dbReference type="EMBL" id="AACSHB010000019">
    <property type="protein sequence ID" value="EAL9152194.1"/>
    <property type="molecule type" value="Genomic_DNA"/>
</dbReference>
<dbReference type="InterPro" id="IPR016181">
    <property type="entry name" value="Acyl_CoA_acyltransferase"/>
</dbReference>
<dbReference type="RefSeq" id="WP_079460393.1">
    <property type="nucleotide sequence ID" value="NZ_CAXRMM010000011.1"/>
</dbReference>
<dbReference type="Proteomes" id="UP000349590">
    <property type="component" value="Unassembled WGS sequence"/>
</dbReference>
<organism evidence="2 4">
    <name type="scientific">Campylobacter jejuni</name>
    <dbReference type="NCBI Taxonomy" id="197"/>
    <lineage>
        <taxon>Bacteria</taxon>
        <taxon>Pseudomonadati</taxon>
        <taxon>Campylobacterota</taxon>
        <taxon>Epsilonproteobacteria</taxon>
        <taxon>Campylobacterales</taxon>
        <taxon>Campylobacteraceae</taxon>
        <taxon>Campylobacter</taxon>
    </lineage>
</organism>
<feature type="domain" description="N-acetyltransferase" evidence="1">
    <location>
        <begin position="21"/>
        <end position="182"/>
    </location>
</feature>
<keyword evidence="2" id="KW-0808">Transferase</keyword>
<dbReference type="SUPFAM" id="SSF55729">
    <property type="entry name" value="Acyl-CoA N-acyltransferases (Nat)"/>
    <property type="match status" value="1"/>
</dbReference>
<name>A0A5T0JSD2_CAMJU</name>
<sequence length="184" mass="21833">MIKQIFNKLINKYFNSKKSSIKLNIAEHKDIDFIMWCIDDGVKHGHFINISKENIEKVITTFSLSKIFIINFNTVPIGIIIENHLLHYYDHYIINHSNNQKLYGLEINVLYIKKEFRNKGIGSAIITYYEKETDYNKILVRCEQNNSKKSINFFEKLGYKKIGFDKQSKHNMTHIILEKNLQKE</sequence>